<keyword evidence="6" id="KW-0396">Initiation factor</keyword>
<name>A0A1W5D5B0_9LECA</name>
<feature type="compositionally biased region" description="Basic and acidic residues" evidence="4">
    <location>
        <begin position="556"/>
        <end position="569"/>
    </location>
</feature>
<feature type="compositionally biased region" description="Basic and acidic residues" evidence="4">
    <location>
        <begin position="273"/>
        <end position="291"/>
    </location>
</feature>
<feature type="region of interest" description="Disordered" evidence="4">
    <location>
        <begin position="25"/>
        <end position="47"/>
    </location>
</feature>
<proteinExistence type="predicted"/>
<dbReference type="PROSITE" id="PS50102">
    <property type="entry name" value="RRM"/>
    <property type="match status" value="1"/>
</dbReference>
<dbReference type="Pfam" id="PF06428">
    <property type="entry name" value="Sec2p"/>
    <property type="match status" value="1"/>
</dbReference>
<feature type="compositionally biased region" description="Polar residues" evidence="4">
    <location>
        <begin position="623"/>
        <end position="639"/>
    </location>
</feature>
<dbReference type="InterPro" id="IPR035979">
    <property type="entry name" value="RBD_domain_sf"/>
</dbReference>
<dbReference type="SMART" id="SM00360">
    <property type="entry name" value="RRM"/>
    <property type="match status" value="1"/>
</dbReference>
<feature type="compositionally biased region" description="Low complexity" evidence="4">
    <location>
        <begin position="611"/>
        <end position="622"/>
    </location>
</feature>
<dbReference type="GO" id="GO:0003743">
    <property type="term" value="F:translation initiation factor activity"/>
    <property type="evidence" value="ECO:0007669"/>
    <property type="project" value="UniProtKB-KW"/>
</dbReference>
<feature type="compositionally biased region" description="Basic and acidic residues" evidence="4">
    <location>
        <begin position="389"/>
        <end position="439"/>
    </location>
</feature>
<feature type="compositionally biased region" description="Basic and acidic residues" evidence="4">
    <location>
        <begin position="180"/>
        <end position="193"/>
    </location>
</feature>
<dbReference type="InterPro" id="IPR009449">
    <property type="entry name" value="Sec2_N"/>
</dbReference>
<accession>A0A1W5D5B0</accession>
<feature type="compositionally biased region" description="Basic and acidic residues" evidence="4">
    <location>
        <begin position="250"/>
        <end position="265"/>
    </location>
</feature>
<protein>
    <submittedName>
        <fullName evidence="6">Translation initiation factor 4b</fullName>
    </submittedName>
</protein>
<evidence type="ECO:0000256" key="3">
    <source>
        <dbReference type="SAM" id="Coils"/>
    </source>
</evidence>
<feature type="compositionally biased region" description="Basic and acidic residues" evidence="4">
    <location>
        <begin position="153"/>
        <end position="168"/>
    </location>
</feature>
<feature type="compositionally biased region" description="Polar residues" evidence="4">
    <location>
        <begin position="325"/>
        <end position="334"/>
    </location>
</feature>
<feature type="compositionally biased region" description="Low complexity" evidence="4">
    <location>
        <begin position="577"/>
        <end position="586"/>
    </location>
</feature>
<keyword evidence="7" id="KW-1185">Reference proteome</keyword>
<feature type="compositionally biased region" description="Polar residues" evidence="4">
    <location>
        <begin position="238"/>
        <end position="247"/>
    </location>
</feature>
<evidence type="ECO:0000256" key="2">
    <source>
        <dbReference type="PROSITE-ProRule" id="PRU00176"/>
    </source>
</evidence>
<dbReference type="PANTHER" id="PTHR23236:SF11">
    <property type="entry name" value="EUKARYOTIC TRANSLATION INITIATION FACTOR 4H"/>
    <property type="match status" value="1"/>
</dbReference>
<feature type="compositionally biased region" description="Basic and acidic residues" evidence="4">
    <location>
        <begin position="500"/>
        <end position="515"/>
    </location>
</feature>
<evidence type="ECO:0000313" key="7">
    <source>
        <dbReference type="Proteomes" id="UP000192927"/>
    </source>
</evidence>
<feature type="region of interest" description="Disordered" evidence="4">
    <location>
        <begin position="152"/>
        <end position="662"/>
    </location>
</feature>
<keyword evidence="3" id="KW-0175">Coiled coil</keyword>
<dbReference type="Gene3D" id="3.30.70.330">
    <property type="match status" value="1"/>
</dbReference>
<evidence type="ECO:0000259" key="5">
    <source>
        <dbReference type="PROSITE" id="PS50102"/>
    </source>
</evidence>
<evidence type="ECO:0000256" key="1">
    <source>
        <dbReference type="ARBA" id="ARBA00022884"/>
    </source>
</evidence>
<evidence type="ECO:0000313" key="6">
    <source>
        <dbReference type="EMBL" id="SLM38328.1"/>
    </source>
</evidence>
<dbReference type="GO" id="GO:0003723">
    <property type="term" value="F:RNA binding"/>
    <property type="evidence" value="ECO:0007669"/>
    <property type="project" value="UniProtKB-UniRule"/>
</dbReference>
<feature type="compositionally biased region" description="Low complexity" evidence="4">
    <location>
        <begin position="593"/>
        <end position="603"/>
    </location>
</feature>
<feature type="compositionally biased region" description="Polar residues" evidence="4">
    <location>
        <begin position="355"/>
        <end position="375"/>
    </location>
</feature>
<feature type="compositionally biased region" description="Basic and acidic residues" evidence="4">
    <location>
        <begin position="222"/>
        <end position="236"/>
    </location>
</feature>
<feature type="compositionally biased region" description="Basic and acidic residues" evidence="4">
    <location>
        <begin position="446"/>
        <end position="456"/>
    </location>
</feature>
<sequence length="773" mass="83112">MAPAKAKGQKMALGDFLQDETLGSWADEMENEPMPSPSGRSGYGGGYGAGGFGSGGFSDRGGYSKREELPLPSKPPYTVHLGNMSFDATQGDIEDFFAACSVTSVRIVEDKMDGKPKGFGYAEFASLDGLKKALEFNGTQFQGRNIRVSVAEPQKDRPDAREFGDWTRKGPLADIPGQRRTPDRAGFGERGGERGFGSRGFDNVSEAGSDRGSSRRPAYEQGDGKVRDFGNWERKGPLTTSVSSGPQGRSMDRPMSRDGPSERKNSPAWGEGRSQDGSRPPRREFVERPAAERAPTAAETDNQWRSKMRPDPPAAPAAPAPAATKSPTLSNRELSTPPSPAAPAAPTVRPKLNLQKRTISEAPNDSAPASATSDAKASPFGAAKPIDTFAREKEIEEKRQLAMRQKKEAEEKAREEKRAADEKAKEEKRLATEAEKADKSAALTEKAGDQLEEKSNGTEAPAAAKSYEILRRANNEDSIPNEEADAEGAEGAEGANGLIVEDKAVKPKEVVRDIPAKASDNAWRNGTATTDTQASDSTEPSADTLEEDGWSTVSKPLDKLADYEDELRQLKSTQHRPSGLPSGLPSASDPNVASSQPRRTSTPSGPPPRPSTATAAPGPRTSIHQPLQNRLSSLLTSHRSPSQPPAPASAPLPAHARTPSETELLTALAREQALRAAAEANLSQTNEELEELSAQLFQQANEMVATERRARAKLEERVEVLERSNGEKRKRLEVLESRMGRIERVRALLKEGGANWAVATGGTTAEQSTTLKP</sequence>
<dbReference type="PANTHER" id="PTHR23236">
    <property type="entry name" value="EUKARYOTIC TRANSLATION INITIATION FACTOR 4B/4H"/>
    <property type="match status" value="1"/>
</dbReference>
<dbReference type="GO" id="GO:0005730">
    <property type="term" value="C:nucleolus"/>
    <property type="evidence" value="ECO:0007669"/>
    <property type="project" value="TreeGrafter"/>
</dbReference>
<dbReference type="InterPro" id="IPR000504">
    <property type="entry name" value="RRM_dom"/>
</dbReference>
<feature type="domain" description="RRM" evidence="5">
    <location>
        <begin position="77"/>
        <end position="153"/>
    </location>
</feature>
<feature type="compositionally biased region" description="Low complexity" evidence="4">
    <location>
        <begin position="651"/>
        <end position="662"/>
    </location>
</feature>
<dbReference type="Gene3D" id="6.10.140.910">
    <property type="match status" value="1"/>
</dbReference>
<keyword evidence="1 2" id="KW-0694">RNA-binding</keyword>
<feature type="compositionally biased region" description="Low complexity" evidence="4">
    <location>
        <begin position="527"/>
        <end position="538"/>
    </location>
</feature>
<dbReference type="SUPFAM" id="SSF54928">
    <property type="entry name" value="RNA-binding domain, RBD"/>
    <property type="match status" value="1"/>
</dbReference>
<dbReference type="SUPFAM" id="SSF144284">
    <property type="entry name" value="Sec2 N-terminal region"/>
    <property type="match status" value="1"/>
</dbReference>
<organism evidence="6 7">
    <name type="scientific">Lasallia pustulata</name>
    <dbReference type="NCBI Taxonomy" id="136370"/>
    <lineage>
        <taxon>Eukaryota</taxon>
        <taxon>Fungi</taxon>
        <taxon>Dikarya</taxon>
        <taxon>Ascomycota</taxon>
        <taxon>Pezizomycotina</taxon>
        <taxon>Lecanoromycetes</taxon>
        <taxon>OSLEUM clade</taxon>
        <taxon>Umbilicariomycetidae</taxon>
        <taxon>Umbilicariales</taxon>
        <taxon>Umbilicariaceae</taxon>
        <taxon>Lasallia</taxon>
    </lineage>
</organism>
<keyword evidence="6" id="KW-0648">Protein biosynthesis</keyword>
<dbReference type="InterPro" id="IPR012677">
    <property type="entry name" value="Nucleotide-bd_a/b_plait_sf"/>
</dbReference>
<dbReference type="EMBL" id="FWEW01002370">
    <property type="protein sequence ID" value="SLM38328.1"/>
    <property type="molecule type" value="Genomic_DNA"/>
</dbReference>
<feature type="coiled-coil region" evidence="3">
    <location>
        <begin position="668"/>
        <end position="738"/>
    </location>
</feature>
<dbReference type="Pfam" id="PF00076">
    <property type="entry name" value="RRM_1"/>
    <property type="match status" value="1"/>
</dbReference>
<feature type="compositionally biased region" description="Acidic residues" evidence="4">
    <location>
        <begin position="479"/>
        <end position="490"/>
    </location>
</feature>
<dbReference type="AlphaFoldDB" id="A0A1W5D5B0"/>
<dbReference type="Proteomes" id="UP000192927">
    <property type="component" value="Unassembled WGS sequence"/>
</dbReference>
<evidence type="ECO:0000256" key="4">
    <source>
        <dbReference type="SAM" id="MobiDB-lite"/>
    </source>
</evidence>
<reference evidence="7" key="1">
    <citation type="submission" date="2017-03" db="EMBL/GenBank/DDBJ databases">
        <authorList>
            <person name="Sharma R."/>
            <person name="Thines M."/>
        </authorList>
    </citation>
    <scope>NUCLEOTIDE SEQUENCE [LARGE SCALE GENOMIC DNA]</scope>
</reference>